<evidence type="ECO:0000259" key="6">
    <source>
        <dbReference type="PROSITE" id="PS50862"/>
    </source>
</evidence>
<dbReference type="SUPFAM" id="SSF55681">
    <property type="entry name" value="Class II aaRS and biotin synthetases"/>
    <property type="match status" value="1"/>
</dbReference>
<evidence type="ECO:0000256" key="3">
    <source>
        <dbReference type="ARBA" id="ARBA00022741"/>
    </source>
</evidence>
<dbReference type="PANTHER" id="PTHR43707:SF1">
    <property type="entry name" value="HISTIDINE--TRNA LIGASE, MITOCHONDRIAL-RELATED"/>
    <property type="match status" value="1"/>
</dbReference>
<sequence length="409" mass="45106">MDIRAPKGTDDILPPESHLWRHAVTTFDNLAQRYGYGLTLTPLFEQTELFARGVGEDTEVVEKQMYTFADRKGRSLTLRPEATASVVRAYLSSGGDGVFKGSYSGPMFRYERPQKGRRRQFYQVGVEYIGEAGPFADVEVIELGYRYLQELGVPDVAVQLNSIGDAADRQTFRTVLQEWLRERQELLSPDARRRIEGNPMRVLDSKADTEVTADAPTPAEFLGSDSAAHFAVVRSGLERIGIPYVIEPRLVRGLDYYNRTVFEYVPRQYGAAQSAVGGGGRYDGLAEVLGGRPTPGVGLAMGLDRILLASDGVDLGPLLDAFIVVAEPGNTSDAVGLASRLRLEGWRIDIDPGGRSVKAQFRKADKKDARAAIVVGTEWVDNEVVVRDLARGVQEVIPVEEIGQWLTNR</sequence>
<dbReference type="GO" id="GO:0005737">
    <property type="term" value="C:cytoplasm"/>
    <property type="evidence" value="ECO:0007669"/>
    <property type="project" value="InterPro"/>
</dbReference>
<dbReference type="AlphaFoldDB" id="A0A3B0SQA0"/>
<proteinExistence type="inferred from homology"/>
<dbReference type="GO" id="GO:0006427">
    <property type="term" value="P:histidyl-tRNA aminoacylation"/>
    <property type="evidence" value="ECO:0007669"/>
    <property type="project" value="InterPro"/>
</dbReference>
<protein>
    <recommendedName>
        <fullName evidence="2">histidine--tRNA ligase</fullName>
        <ecNumber evidence="2">6.1.1.21</ecNumber>
    </recommendedName>
    <alternativeName>
        <fullName evidence="4">Histidyl-tRNA synthetase</fullName>
    </alternativeName>
</protein>
<dbReference type="PANTHER" id="PTHR43707">
    <property type="entry name" value="HISTIDYL-TRNA SYNTHETASE"/>
    <property type="match status" value="1"/>
</dbReference>
<dbReference type="InterPro" id="IPR041715">
    <property type="entry name" value="HisRS-like_core"/>
</dbReference>
<comment type="similarity">
    <text evidence="1">Belongs to the class-II aminoacyl-tRNA synthetase family.</text>
</comment>
<gene>
    <name evidence="7" type="ORF">MNBD_ACTINO02-3080</name>
</gene>
<evidence type="ECO:0000313" key="7">
    <source>
        <dbReference type="EMBL" id="VAW03187.1"/>
    </source>
</evidence>
<evidence type="ECO:0000256" key="2">
    <source>
        <dbReference type="ARBA" id="ARBA00012815"/>
    </source>
</evidence>
<accession>A0A3B0SQA0</accession>
<dbReference type="InterPro" id="IPR006195">
    <property type="entry name" value="aa-tRNA-synth_II"/>
</dbReference>
<dbReference type="Pfam" id="PF03129">
    <property type="entry name" value="HGTP_anticodon"/>
    <property type="match status" value="1"/>
</dbReference>
<dbReference type="PROSITE" id="PS50862">
    <property type="entry name" value="AA_TRNA_LIGASE_II"/>
    <property type="match status" value="1"/>
</dbReference>
<feature type="domain" description="Aminoacyl-transfer RNA synthetases class-II family profile" evidence="6">
    <location>
        <begin position="30"/>
        <end position="309"/>
    </location>
</feature>
<dbReference type="Pfam" id="PF13393">
    <property type="entry name" value="tRNA-synt_His"/>
    <property type="match status" value="1"/>
</dbReference>
<dbReference type="InterPro" id="IPR045864">
    <property type="entry name" value="aa-tRNA-synth_II/BPL/LPL"/>
</dbReference>
<dbReference type="InterPro" id="IPR004516">
    <property type="entry name" value="HisRS/HisZ"/>
</dbReference>
<evidence type="ECO:0000256" key="4">
    <source>
        <dbReference type="ARBA" id="ARBA00030619"/>
    </source>
</evidence>
<dbReference type="EMBL" id="UOEK01000253">
    <property type="protein sequence ID" value="VAW03187.1"/>
    <property type="molecule type" value="Genomic_DNA"/>
</dbReference>
<reference evidence="7" key="1">
    <citation type="submission" date="2018-06" db="EMBL/GenBank/DDBJ databases">
        <authorList>
            <person name="Zhirakovskaya E."/>
        </authorList>
    </citation>
    <scope>NUCLEOTIDE SEQUENCE</scope>
</reference>
<dbReference type="InterPro" id="IPR004154">
    <property type="entry name" value="Anticodon-bd"/>
</dbReference>
<dbReference type="CDD" id="cd00773">
    <property type="entry name" value="HisRS-like_core"/>
    <property type="match status" value="1"/>
</dbReference>
<dbReference type="HAMAP" id="MF_00127">
    <property type="entry name" value="His_tRNA_synth"/>
    <property type="match status" value="1"/>
</dbReference>
<dbReference type="InterPro" id="IPR036621">
    <property type="entry name" value="Anticodon-bd_dom_sf"/>
</dbReference>
<dbReference type="SUPFAM" id="SSF52954">
    <property type="entry name" value="Class II aaRS ABD-related"/>
    <property type="match status" value="1"/>
</dbReference>
<dbReference type="PIRSF" id="PIRSF001549">
    <property type="entry name" value="His-tRNA_synth"/>
    <property type="match status" value="1"/>
</dbReference>
<organism evidence="7">
    <name type="scientific">hydrothermal vent metagenome</name>
    <dbReference type="NCBI Taxonomy" id="652676"/>
    <lineage>
        <taxon>unclassified sequences</taxon>
        <taxon>metagenomes</taxon>
        <taxon>ecological metagenomes</taxon>
    </lineage>
</organism>
<comment type="catalytic activity">
    <reaction evidence="5">
        <text>tRNA(His) + L-histidine + ATP = L-histidyl-tRNA(His) + AMP + diphosphate + H(+)</text>
        <dbReference type="Rhea" id="RHEA:17313"/>
        <dbReference type="Rhea" id="RHEA-COMP:9665"/>
        <dbReference type="Rhea" id="RHEA-COMP:9689"/>
        <dbReference type="ChEBI" id="CHEBI:15378"/>
        <dbReference type="ChEBI" id="CHEBI:30616"/>
        <dbReference type="ChEBI" id="CHEBI:33019"/>
        <dbReference type="ChEBI" id="CHEBI:57595"/>
        <dbReference type="ChEBI" id="CHEBI:78442"/>
        <dbReference type="ChEBI" id="CHEBI:78527"/>
        <dbReference type="ChEBI" id="CHEBI:456215"/>
        <dbReference type="EC" id="6.1.1.21"/>
    </reaction>
</comment>
<keyword evidence="7" id="KW-0030">Aminoacyl-tRNA synthetase</keyword>
<dbReference type="Gene3D" id="3.30.930.10">
    <property type="entry name" value="Bira Bifunctional Protein, Domain 2"/>
    <property type="match status" value="1"/>
</dbReference>
<evidence type="ECO:0000256" key="1">
    <source>
        <dbReference type="ARBA" id="ARBA00008226"/>
    </source>
</evidence>
<keyword evidence="3" id="KW-0547">Nucleotide-binding</keyword>
<dbReference type="NCBIfam" id="TIGR00442">
    <property type="entry name" value="hisS"/>
    <property type="match status" value="1"/>
</dbReference>
<dbReference type="GO" id="GO:0005524">
    <property type="term" value="F:ATP binding"/>
    <property type="evidence" value="ECO:0007669"/>
    <property type="project" value="InterPro"/>
</dbReference>
<dbReference type="GO" id="GO:0004821">
    <property type="term" value="F:histidine-tRNA ligase activity"/>
    <property type="evidence" value="ECO:0007669"/>
    <property type="project" value="UniProtKB-EC"/>
</dbReference>
<dbReference type="EC" id="6.1.1.21" evidence="2"/>
<dbReference type="InterPro" id="IPR015807">
    <property type="entry name" value="His-tRNA-ligase"/>
</dbReference>
<name>A0A3B0SQA0_9ZZZZ</name>
<dbReference type="Gene3D" id="3.40.50.800">
    <property type="entry name" value="Anticodon-binding domain"/>
    <property type="match status" value="1"/>
</dbReference>
<keyword evidence="7" id="KW-0436">Ligase</keyword>
<evidence type="ECO:0000256" key="5">
    <source>
        <dbReference type="ARBA" id="ARBA00047639"/>
    </source>
</evidence>